<dbReference type="PATRIC" id="fig|47500.8.peg.6204"/>
<dbReference type="OrthoDB" id="9789113at2"/>
<dbReference type="SMART" id="SM00014">
    <property type="entry name" value="acidPPc"/>
    <property type="match status" value="1"/>
</dbReference>
<dbReference type="Proteomes" id="UP000037269">
    <property type="component" value="Unassembled WGS sequence"/>
</dbReference>
<evidence type="ECO:0000256" key="1">
    <source>
        <dbReference type="SAM" id="Phobius"/>
    </source>
</evidence>
<feature type="domain" description="Phosphatidic acid phosphatase type 2/haloperoxidase" evidence="2">
    <location>
        <begin position="59"/>
        <end position="169"/>
    </location>
</feature>
<keyword evidence="1" id="KW-0472">Membrane</keyword>
<dbReference type="STRING" id="47500.AF333_07760"/>
<dbReference type="AlphaFoldDB" id="A0A0D1XQS2"/>
<keyword evidence="5" id="KW-1185">Reference proteome</keyword>
<name>A0A0D1XQS2_ANEMI</name>
<feature type="transmembrane region" description="Helical" evidence="1">
    <location>
        <begin position="154"/>
        <end position="178"/>
    </location>
</feature>
<evidence type="ECO:0000313" key="3">
    <source>
        <dbReference type="EMBL" id="KON95397.1"/>
    </source>
</evidence>
<evidence type="ECO:0000313" key="5">
    <source>
        <dbReference type="Proteomes" id="UP000037269"/>
    </source>
</evidence>
<dbReference type="EMBL" id="FNED01000006">
    <property type="protein sequence ID" value="SDI68482.1"/>
    <property type="molecule type" value="Genomic_DNA"/>
</dbReference>
<dbReference type="RefSeq" id="WP_043065586.1">
    <property type="nucleotide sequence ID" value="NZ_BJOA01000021.1"/>
</dbReference>
<evidence type="ECO:0000259" key="2">
    <source>
        <dbReference type="SMART" id="SM00014"/>
    </source>
</evidence>
<dbReference type="Gene3D" id="1.20.144.10">
    <property type="entry name" value="Phosphatidic acid phosphatase type 2/haloperoxidase"/>
    <property type="match status" value="1"/>
</dbReference>
<gene>
    <name evidence="3" type="ORF">AF333_07760</name>
    <name evidence="4" type="ORF">SAMN04487909_106160</name>
</gene>
<dbReference type="EMBL" id="LGUG01000004">
    <property type="protein sequence ID" value="KON95397.1"/>
    <property type="molecule type" value="Genomic_DNA"/>
</dbReference>
<accession>A0A0D1XQS2</accession>
<dbReference type="Proteomes" id="UP000182836">
    <property type="component" value="Unassembled WGS sequence"/>
</dbReference>
<dbReference type="InterPro" id="IPR036938">
    <property type="entry name" value="PAP2/HPO_sf"/>
</dbReference>
<organism evidence="3 5">
    <name type="scientific">Aneurinibacillus migulanus</name>
    <name type="common">Bacillus migulanus</name>
    <dbReference type="NCBI Taxonomy" id="47500"/>
    <lineage>
        <taxon>Bacteria</taxon>
        <taxon>Bacillati</taxon>
        <taxon>Bacillota</taxon>
        <taxon>Bacilli</taxon>
        <taxon>Bacillales</taxon>
        <taxon>Paenibacillaceae</taxon>
        <taxon>Aneurinibacillus group</taxon>
        <taxon>Aneurinibacillus</taxon>
    </lineage>
</organism>
<dbReference type="GO" id="GO:0042392">
    <property type="term" value="F:sphingosine-1-phosphate phosphatase activity"/>
    <property type="evidence" value="ECO:0007669"/>
    <property type="project" value="TreeGrafter"/>
</dbReference>
<evidence type="ECO:0000313" key="4">
    <source>
        <dbReference type="EMBL" id="SDI68482.1"/>
    </source>
</evidence>
<dbReference type="GeneID" id="42305090"/>
<evidence type="ECO:0000313" key="6">
    <source>
        <dbReference type="Proteomes" id="UP000182836"/>
    </source>
</evidence>
<dbReference type="PANTHER" id="PTHR14969:SF13">
    <property type="entry name" value="AT30094P"/>
    <property type="match status" value="1"/>
</dbReference>
<dbReference type="PANTHER" id="PTHR14969">
    <property type="entry name" value="SPHINGOSINE-1-PHOSPHATE PHOSPHOHYDROLASE"/>
    <property type="match status" value="1"/>
</dbReference>
<dbReference type="SUPFAM" id="SSF48317">
    <property type="entry name" value="Acid phosphatase/Vanadium-dependent haloperoxidase"/>
    <property type="match status" value="1"/>
</dbReference>
<proteinExistence type="predicted"/>
<feature type="transmembrane region" description="Helical" evidence="1">
    <location>
        <begin position="129"/>
        <end position="148"/>
    </location>
</feature>
<feature type="transmembrane region" description="Helical" evidence="1">
    <location>
        <begin position="38"/>
        <end position="55"/>
    </location>
</feature>
<dbReference type="InterPro" id="IPR000326">
    <property type="entry name" value="PAP2/HPO"/>
</dbReference>
<reference evidence="4 6" key="2">
    <citation type="submission" date="2016-10" db="EMBL/GenBank/DDBJ databases">
        <authorList>
            <person name="de Groot N.N."/>
        </authorList>
    </citation>
    <scope>NUCLEOTIDE SEQUENCE [LARGE SCALE GENOMIC DNA]</scope>
    <source>
        <strain evidence="4 6">DSM 2895</strain>
    </source>
</reference>
<dbReference type="Pfam" id="PF01569">
    <property type="entry name" value="PAP2"/>
    <property type="match status" value="1"/>
</dbReference>
<sequence length="185" mass="21033">MERIIALDQSLFYWLNVTLHIPSIDWLMVFCSKIGNNGLFWCLVAMVLFLFRNRLGGFHPPIMLFIGIGIASVIETLIKTSIARPRPPLIEENILQFIELPVSHSFPSGHTTVSFVSVYILHRFFPRSIYWTLPCALLISLSRIYVGVHYPLDIMAGAVLGLTVGMIAMRLPVMHIVARLFPVRR</sequence>
<keyword evidence="1" id="KW-1133">Transmembrane helix</keyword>
<keyword evidence="1" id="KW-0812">Transmembrane</keyword>
<protein>
    <submittedName>
        <fullName evidence="4">Undecaprenyl-diphosphatase</fullName>
    </submittedName>
</protein>
<reference evidence="3 5" key="1">
    <citation type="submission" date="2015-07" db="EMBL/GenBank/DDBJ databases">
        <title>Fjat-14205 dsm 2895.</title>
        <authorList>
            <person name="Liu B."/>
            <person name="Wang J."/>
            <person name="Zhu Y."/>
            <person name="Liu G."/>
            <person name="Chen Q."/>
            <person name="Chen Z."/>
            <person name="Lan J."/>
            <person name="Che J."/>
            <person name="Ge C."/>
            <person name="Shi H."/>
            <person name="Pan Z."/>
            <person name="Liu X."/>
        </authorList>
    </citation>
    <scope>NUCLEOTIDE SEQUENCE [LARGE SCALE GENOMIC DNA]</scope>
    <source>
        <strain evidence="3 5">DSM 2895</strain>
    </source>
</reference>
<feature type="transmembrane region" description="Helical" evidence="1">
    <location>
        <begin position="61"/>
        <end position="78"/>
    </location>
</feature>